<feature type="non-terminal residue" evidence="2">
    <location>
        <position position="195"/>
    </location>
</feature>
<gene>
    <name evidence="2" type="ORF">SVUK_LOCUS9110</name>
</gene>
<accession>A0A3P7L3Z1</accession>
<keyword evidence="3" id="KW-1185">Reference proteome</keyword>
<sequence length="195" mass="22542">MIVILIALGLLELFPYLVAIPRRGNEPWSLILCKFKDSDFEPRSAEWFEEWISGGNNPDTIESYFSSVSNAVYTIKGSNVTKWLRLPWTRREVLRMAVMDPRLQSERERPFAVNDDTTHFLQMFDKAKQLCISFAEQNGYFLNKQKITILNMENTAVYGKDTGVLLTPKLIFSSVLTHEMIHSMNIGHSYSDRKI</sequence>
<proteinExistence type="predicted"/>
<dbReference type="AlphaFoldDB" id="A0A3P7L3Z1"/>
<reference evidence="2 3" key="1">
    <citation type="submission" date="2018-11" db="EMBL/GenBank/DDBJ databases">
        <authorList>
            <consortium name="Pathogen Informatics"/>
        </authorList>
    </citation>
    <scope>NUCLEOTIDE SEQUENCE [LARGE SCALE GENOMIC DNA]</scope>
</reference>
<keyword evidence="1" id="KW-0732">Signal</keyword>
<dbReference type="Proteomes" id="UP000270094">
    <property type="component" value="Unassembled WGS sequence"/>
</dbReference>
<protein>
    <submittedName>
        <fullName evidence="2">Uncharacterized protein</fullName>
    </submittedName>
</protein>
<evidence type="ECO:0000256" key="1">
    <source>
        <dbReference type="SAM" id="SignalP"/>
    </source>
</evidence>
<organism evidence="2 3">
    <name type="scientific">Strongylus vulgaris</name>
    <name type="common">Blood worm</name>
    <dbReference type="NCBI Taxonomy" id="40348"/>
    <lineage>
        <taxon>Eukaryota</taxon>
        <taxon>Metazoa</taxon>
        <taxon>Ecdysozoa</taxon>
        <taxon>Nematoda</taxon>
        <taxon>Chromadorea</taxon>
        <taxon>Rhabditida</taxon>
        <taxon>Rhabditina</taxon>
        <taxon>Rhabditomorpha</taxon>
        <taxon>Strongyloidea</taxon>
        <taxon>Strongylidae</taxon>
        <taxon>Strongylus</taxon>
    </lineage>
</organism>
<dbReference type="OrthoDB" id="5843947at2759"/>
<dbReference type="EMBL" id="UYYB01034225">
    <property type="protein sequence ID" value="VDM74112.1"/>
    <property type="molecule type" value="Genomic_DNA"/>
</dbReference>
<evidence type="ECO:0000313" key="3">
    <source>
        <dbReference type="Proteomes" id="UP000270094"/>
    </source>
</evidence>
<feature type="signal peptide" evidence="1">
    <location>
        <begin position="1"/>
        <end position="19"/>
    </location>
</feature>
<feature type="chain" id="PRO_5017967112" evidence="1">
    <location>
        <begin position="20"/>
        <end position="195"/>
    </location>
</feature>
<name>A0A3P7L3Z1_STRVU</name>
<evidence type="ECO:0000313" key="2">
    <source>
        <dbReference type="EMBL" id="VDM74112.1"/>
    </source>
</evidence>